<keyword evidence="4 8" id="KW-0812">Transmembrane</keyword>
<reference evidence="10 11" key="1">
    <citation type="submission" date="2016-10" db="EMBL/GenBank/DDBJ databases">
        <authorList>
            <person name="de Groot N.N."/>
        </authorList>
    </citation>
    <scope>NUCLEOTIDE SEQUENCE [LARGE SCALE GENOMIC DNA]</scope>
    <source>
        <strain evidence="10 11">DSM 17073</strain>
    </source>
</reference>
<dbReference type="PROSITE" id="PS00409">
    <property type="entry name" value="PROKAR_NTER_METHYL"/>
    <property type="match status" value="1"/>
</dbReference>
<dbReference type="InterPro" id="IPR000983">
    <property type="entry name" value="Bac_GSPG_pilin"/>
</dbReference>
<dbReference type="GO" id="GO:0015628">
    <property type="term" value="P:protein secretion by the type II secretion system"/>
    <property type="evidence" value="ECO:0007669"/>
    <property type="project" value="InterPro"/>
</dbReference>
<evidence type="ECO:0000256" key="4">
    <source>
        <dbReference type="ARBA" id="ARBA00022692"/>
    </source>
</evidence>
<keyword evidence="3" id="KW-0488">Methylation</keyword>
<evidence type="ECO:0000256" key="5">
    <source>
        <dbReference type="ARBA" id="ARBA00022989"/>
    </source>
</evidence>
<dbReference type="NCBIfam" id="TIGR02532">
    <property type="entry name" value="IV_pilin_GFxxxE"/>
    <property type="match status" value="1"/>
</dbReference>
<dbReference type="PANTHER" id="PTHR30093">
    <property type="entry name" value="GENERAL SECRETION PATHWAY PROTEIN G"/>
    <property type="match status" value="1"/>
</dbReference>
<evidence type="ECO:0000313" key="12">
    <source>
        <dbReference type="Proteomes" id="UP000321547"/>
    </source>
</evidence>
<reference evidence="9 12" key="2">
    <citation type="submission" date="2019-07" db="EMBL/GenBank/DDBJ databases">
        <title>Whole genome shotgun sequence of Halolactibacillus halophilus NBRC 100868.</title>
        <authorList>
            <person name="Hosoyama A."/>
            <person name="Uohara A."/>
            <person name="Ohji S."/>
            <person name="Ichikawa N."/>
        </authorList>
    </citation>
    <scope>NUCLEOTIDE SEQUENCE [LARGE SCALE GENOMIC DNA]</scope>
    <source>
        <strain evidence="9 12">NBRC 100868</strain>
    </source>
</reference>
<gene>
    <name evidence="9" type="ORF">HHA03_01280</name>
    <name evidence="10" type="ORF">SAMN05421839_101141</name>
</gene>
<dbReference type="InterPro" id="IPR045584">
    <property type="entry name" value="Pilin-like"/>
</dbReference>
<evidence type="ECO:0000256" key="7">
    <source>
        <dbReference type="ARBA" id="ARBA00023287"/>
    </source>
</evidence>
<keyword evidence="6 8" id="KW-0472">Membrane</keyword>
<accession>A0A1I5L1A6</accession>
<dbReference type="PANTHER" id="PTHR30093:SF44">
    <property type="entry name" value="TYPE II SECRETION SYSTEM CORE PROTEIN G"/>
    <property type="match status" value="1"/>
</dbReference>
<keyword evidence="12" id="KW-1185">Reference proteome</keyword>
<keyword evidence="5 8" id="KW-1133">Transmembrane helix</keyword>
<evidence type="ECO:0000256" key="3">
    <source>
        <dbReference type="ARBA" id="ARBA00022481"/>
    </source>
</evidence>
<dbReference type="STRING" id="306540.SAMN05421839_101141"/>
<dbReference type="Proteomes" id="UP000321547">
    <property type="component" value="Unassembled WGS sequence"/>
</dbReference>
<comment type="subcellular location">
    <subcellularLocation>
        <location evidence="2">Cell surface</location>
    </subcellularLocation>
    <subcellularLocation>
        <location evidence="1">Membrane</location>
        <topology evidence="1">Single-pass membrane protein</topology>
    </subcellularLocation>
</comment>
<dbReference type="RefSeq" id="WP_089829343.1">
    <property type="nucleotide sequence ID" value="NZ_BJWI01000001.1"/>
</dbReference>
<evidence type="ECO:0000313" key="9">
    <source>
        <dbReference type="EMBL" id="GEM00596.1"/>
    </source>
</evidence>
<keyword evidence="7" id="KW-0178">Competence</keyword>
<evidence type="ECO:0000256" key="8">
    <source>
        <dbReference type="SAM" id="Phobius"/>
    </source>
</evidence>
<dbReference type="OrthoDB" id="2721912at2"/>
<evidence type="ECO:0000256" key="1">
    <source>
        <dbReference type="ARBA" id="ARBA00004167"/>
    </source>
</evidence>
<dbReference type="Pfam" id="PF07963">
    <property type="entry name" value="N_methyl"/>
    <property type="match status" value="1"/>
</dbReference>
<dbReference type="EMBL" id="FOXC01000001">
    <property type="protein sequence ID" value="SFO90922.1"/>
    <property type="molecule type" value="Genomic_DNA"/>
</dbReference>
<sequence length="114" mass="12350">MVNKFKTLLKKEKGFTLVELLAVIVILGIIVAIAVPAIGNIINDAENNAAKSEVALVQDAARLYDVQNEIPTEGITAQDLIDAGYLDTRSTDYDPTTVKITVDAENQYEVDGLD</sequence>
<feature type="transmembrane region" description="Helical" evidence="8">
    <location>
        <begin position="20"/>
        <end position="42"/>
    </location>
</feature>
<dbReference type="GO" id="GO:0015627">
    <property type="term" value="C:type II protein secretion system complex"/>
    <property type="evidence" value="ECO:0007669"/>
    <property type="project" value="InterPro"/>
</dbReference>
<protein>
    <submittedName>
        <fullName evidence="10">Type IV pilus assembly protein PilA</fullName>
    </submittedName>
</protein>
<dbReference type="PRINTS" id="PR00813">
    <property type="entry name" value="BCTERIALGSPG"/>
</dbReference>
<dbReference type="GO" id="GO:0009986">
    <property type="term" value="C:cell surface"/>
    <property type="evidence" value="ECO:0007669"/>
    <property type="project" value="UniProtKB-SubCell"/>
</dbReference>
<evidence type="ECO:0000256" key="2">
    <source>
        <dbReference type="ARBA" id="ARBA00004241"/>
    </source>
</evidence>
<proteinExistence type="predicted"/>
<evidence type="ECO:0000313" key="11">
    <source>
        <dbReference type="Proteomes" id="UP000242243"/>
    </source>
</evidence>
<dbReference type="AlphaFoldDB" id="A0A1I5L1A6"/>
<dbReference type="InterPro" id="IPR012902">
    <property type="entry name" value="N_methyl_site"/>
</dbReference>
<dbReference type="GO" id="GO:0030420">
    <property type="term" value="P:establishment of competence for transformation"/>
    <property type="evidence" value="ECO:0007669"/>
    <property type="project" value="UniProtKB-KW"/>
</dbReference>
<organism evidence="10 11">
    <name type="scientific">Halolactibacillus halophilus</name>
    <dbReference type="NCBI Taxonomy" id="306540"/>
    <lineage>
        <taxon>Bacteria</taxon>
        <taxon>Bacillati</taxon>
        <taxon>Bacillota</taxon>
        <taxon>Bacilli</taxon>
        <taxon>Bacillales</taxon>
        <taxon>Bacillaceae</taxon>
        <taxon>Halolactibacillus</taxon>
    </lineage>
</organism>
<dbReference type="Gene3D" id="3.30.700.10">
    <property type="entry name" value="Glycoprotein, Type 4 Pilin"/>
    <property type="match status" value="1"/>
</dbReference>
<evidence type="ECO:0000256" key="6">
    <source>
        <dbReference type="ARBA" id="ARBA00023136"/>
    </source>
</evidence>
<name>A0A1I5L1A6_9BACI</name>
<dbReference type="GO" id="GO:0016020">
    <property type="term" value="C:membrane"/>
    <property type="evidence" value="ECO:0007669"/>
    <property type="project" value="UniProtKB-SubCell"/>
</dbReference>
<evidence type="ECO:0000313" key="10">
    <source>
        <dbReference type="EMBL" id="SFO90922.1"/>
    </source>
</evidence>
<dbReference type="SUPFAM" id="SSF54523">
    <property type="entry name" value="Pili subunits"/>
    <property type="match status" value="1"/>
</dbReference>
<dbReference type="EMBL" id="BJWI01000001">
    <property type="protein sequence ID" value="GEM00596.1"/>
    <property type="molecule type" value="Genomic_DNA"/>
</dbReference>
<dbReference type="Proteomes" id="UP000242243">
    <property type="component" value="Unassembled WGS sequence"/>
</dbReference>